<dbReference type="HOGENOM" id="CLU_028458_3_1_5"/>
<reference evidence="4" key="1">
    <citation type="journal article" date="2014" name="BMC Genomics">
        <title>Genome sequencing of two Neorhizobium galegae strains reveals a noeT gene responsible for the unusual acetylation of the nodulation factors.</title>
        <authorList>
            <person name="Osterman J."/>
            <person name="Marsh J."/>
            <person name="Laine P.K."/>
            <person name="Zeng Z."/>
            <person name="Alatalo E."/>
            <person name="Sullivan J.T."/>
            <person name="Young J.P."/>
            <person name="Thomas-Oates J."/>
            <person name="Paulin L."/>
            <person name="Lindstrom K."/>
        </authorList>
    </citation>
    <scope>NUCLEOTIDE SEQUENCE [LARGE SCALE GENOMIC DNA]</scope>
    <source>
        <strain evidence="4">HAMBI 540</strain>
    </source>
</reference>
<dbReference type="eggNOG" id="COG0179">
    <property type="taxonomic scope" value="Bacteria"/>
</dbReference>
<gene>
    <name evidence="3" type="ORF">RG540_PA02060</name>
</gene>
<feature type="domain" description="Fumarylacetoacetase-like C-terminal" evidence="2">
    <location>
        <begin position="79"/>
        <end position="282"/>
    </location>
</feature>
<protein>
    <submittedName>
        <fullName evidence="3">2-hydroxyhepta-2,4-diene-1,7-dioate isomerase</fullName>
    </submittedName>
</protein>
<accession>A0A068T0B8</accession>
<keyword evidence="3" id="KW-0413">Isomerase</keyword>
<organism evidence="3 4">
    <name type="scientific">Neorhizobium galegae bv. orientalis str. HAMBI 540</name>
    <dbReference type="NCBI Taxonomy" id="1028800"/>
    <lineage>
        <taxon>Bacteria</taxon>
        <taxon>Pseudomonadati</taxon>
        <taxon>Pseudomonadota</taxon>
        <taxon>Alphaproteobacteria</taxon>
        <taxon>Hyphomicrobiales</taxon>
        <taxon>Rhizobiaceae</taxon>
        <taxon>Rhizobium/Agrobacterium group</taxon>
        <taxon>Neorhizobium</taxon>
    </lineage>
</organism>
<dbReference type="Proteomes" id="UP000028181">
    <property type="component" value="Plasmid pHAMBI540a"/>
</dbReference>
<dbReference type="SUPFAM" id="SSF56529">
    <property type="entry name" value="FAH"/>
    <property type="match status" value="1"/>
</dbReference>
<keyword evidence="1" id="KW-0479">Metal-binding</keyword>
<dbReference type="PANTHER" id="PTHR11820:SF112">
    <property type="entry name" value="FUMARYLACETOACETATE HYDROLASE FAMILY PROTEIN (AFU_ORTHOLOGUE AFUA_1G02370)-RELATED"/>
    <property type="match status" value="1"/>
</dbReference>
<name>A0A068T0B8_NEOGA</name>
<dbReference type="AlphaFoldDB" id="A0A068T0B8"/>
<dbReference type="OrthoDB" id="9780293at2"/>
<dbReference type="Pfam" id="PF01557">
    <property type="entry name" value="FAA_hydrolase"/>
    <property type="match status" value="1"/>
</dbReference>
<keyword evidence="4" id="KW-1185">Reference proteome</keyword>
<evidence type="ECO:0000256" key="1">
    <source>
        <dbReference type="ARBA" id="ARBA00022723"/>
    </source>
</evidence>
<keyword evidence="3" id="KW-0614">Plasmid</keyword>
<dbReference type="PATRIC" id="fig|1028800.3.peg.4816"/>
<dbReference type="GO" id="GO:0046872">
    <property type="term" value="F:metal ion binding"/>
    <property type="evidence" value="ECO:0007669"/>
    <property type="project" value="UniProtKB-KW"/>
</dbReference>
<dbReference type="GO" id="GO:0016853">
    <property type="term" value="F:isomerase activity"/>
    <property type="evidence" value="ECO:0007669"/>
    <property type="project" value="UniProtKB-KW"/>
</dbReference>
<geneLocation type="plasmid" evidence="4">
    <name>II</name>
</geneLocation>
<sequence length="289" mass="31875">MRFCRYDDNRLGVVVGDQVKDVTSVLDRLPNYRYPFPYGDQFMAHFADLRPVMEEMAKTAPSKLLSEVALLSPIANPGKIVGAPVNYRLHLDEVLDSDQLHHGMKIKPIAEAGVFLKAVSSLVGPSEGVVVDWADRRTDHEIELAVIIGKKGFRVSEADALDYVAGYAICYDITIRGPEERSYRKSLDTFSVLGPYVVTADEIPNPNNLDFELTIGGESRQKSNTSMLIFNVQKLIEFASKAYTLYPGDIIMTGTPEGVAPIAPGDVLHGTFEGIGSMDVKVYGNWDKT</sequence>
<evidence type="ECO:0000259" key="2">
    <source>
        <dbReference type="Pfam" id="PF01557"/>
    </source>
</evidence>
<proteinExistence type="predicted"/>
<dbReference type="EMBL" id="HG938354">
    <property type="protein sequence ID" value="CDN50885.1"/>
    <property type="molecule type" value="Genomic_DNA"/>
</dbReference>
<dbReference type="GeneID" id="24259992"/>
<evidence type="ECO:0000313" key="4">
    <source>
        <dbReference type="Proteomes" id="UP000028181"/>
    </source>
</evidence>
<dbReference type="RefSeq" id="WP_041364012.1">
    <property type="nucleotide sequence ID" value="NZ_HG938354.1"/>
</dbReference>
<dbReference type="PANTHER" id="PTHR11820">
    <property type="entry name" value="ACYLPYRUVASE"/>
    <property type="match status" value="1"/>
</dbReference>
<evidence type="ECO:0000313" key="3">
    <source>
        <dbReference type="EMBL" id="CDN50885.1"/>
    </source>
</evidence>
<dbReference type="InterPro" id="IPR036663">
    <property type="entry name" value="Fumarylacetoacetase_C_sf"/>
</dbReference>
<dbReference type="InterPro" id="IPR011234">
    <property type="entry name" value="Fumarylacetoacetase-like_C"/>
</dbReference>
<dbReference type="KEGG" id="ngg:RG540_PA02060"/>
<dbReference type="Gene3D" id="3.90.850.10">
    <property type="entry name" value="Fumarylacetoacetase-like, C-terminal domain"/>
    <property type="match status" value="1"/>
</dbReference>